<dbReference type="Pfam" id="PF01116">
    <property type="entry name" value="F_bP_aldolase"/>
    <property type="match status" value="1"/>
</dbReference>
<reference evidence="1" key="1">
    <citation type="journal article" date="2014" name="Front. Microbiol.">
        <title>High frequency of phylogenetically diverse reductive dehalogenase-homologous genes in deep subseafloor sedimentary metagenomes.</title>
        <authorList>
            <person name="Kawai M."/>
            <person name="Futagami T."/>
            <person name="Toyoda A."/>
            <person name="Takaki Y."/>
            <person name="Nishi S."/>
            <person name="Hori S."/>
            <person name="Arai W."/>
            <person name="Tsubouchi T."/>
            <person name="Morono Y."/>
            <person name="Uchiyama I."/>
            <person name="Ito T."/>
            <person name="Fujiyama A."/>
            <person name="Inagaki F."/>
            <person name="Takami H."/>
        </authorList>
    </citation>
    <scope>NUCLEOTIDE SEQUENCE</scope>
    <source>
        <strain evidence="1">Expedition CK06-06</strain>
    </source>
</reference>
<evidence type="ECO:0000313" key="1">
    <source>
        <dbReference type="EMBL" id="GAJ14902.1"/>
    </source>
</evidence>
<accession>X1VCE2</accession>
<dbReference type="InterPro" id="IPR013785">
    <property type="entry name" value="Aldolase_TIM"/>
</dbReference>
<dbReference type="GO" id="GO:0008270">
    <property type="term" value="F:zinc ion binding"/>
    <property type="evidence" value="ECO:0007669"/>
    <property type="project" value="InterPro"/>
</dbReference>
<dbReference type="GO" id="GO:0005975">
    <property type="term" value="P:carbohydrate metabolic process"/>
    <property type="evidence" value="ECO:0007669"/>
    <property type="project" value="InterPro"/>
</dbReference>
<dbReference type="EMBL" id="BARW01029971">
    <property type="protein sequence ID" value="GAJ14902.1"/>
    <property type="molecule type" value="Genomic_DNA"/>
</dbReference>
<proteinExistence type="predicted"/>
<protein>
    <submittedName>
        <fullName evidence="1">Uncharacterized protein</fullName>
    </submittedName>
</protein>
<feature type="non-terminal residue" evidence="1">
    <location>
        <position position="1"/>
    </location>
</feature>
<dbReference type="Gene3D" id="3.20.20.70">
    <property type="entry name" value="Aldolase class I"/>
    <property type="match status" value="1"/>
</dbReference>
<dbReference type="AlphaFoldDB" id="X1VCE2"/>
<organism evidence="1">
    <name type="scientific">marine sediment metagenome</name>
    <dbReference type="NCBI Taxonomy" id="412755"/>
    <lineage>
        <taxon>unclassified sequences</taxon>
        <taxon>metagenomes</taxon>
        <taxon>ecological metagenomes</taxon>
    </lineage>
</organism>
<name>X1VCE2_9ZZZZ</name>
<comment type="caution">
    <text evidence="1">The sequence shown here is derived from an EMBL/GenBank/DDBJ whole genome shotgun (WGS) entry which is preliminary data.</text>
</comment>
<dbReference type="GO" id="GO:0016832">
    <property type="term" value="F:aldehyde-lyase activity"/>
    <property type="evidence" value="ECO:0007669"/>
    <property type="project" value="InterPro"/>
</dbReference>
<sequence length="105" mass="11675">PDLLAPFSIVNSEDVTEIDKIEQVHKLVSTPLVLHDGSSKSAEEIKEAIAAGVVKVNWNTCLREAWSNALRQTSISNPEEIKPYNILKPSVEVVKKVVEEKIEKI</sequence>
<dbReference type="InterPro" id="IPR000771">
    <property type="entry name" value="FBA_II"/>
</dbReference>
<gene>
    <name evidence="1" type="ORF">S12H4_48032</name>
</gene>
<dbReference type="SUPFAM" id="SSF51569">
    <property type="entry name" value="Aldolase"/>
    <property type="match status" value="1"/>
</dbReference>